<proteinExistence type="inferred from homology"/>
<dbReference type="GO" id="GO:0005634">
    <property type="term" value="C:nucleus"/>
    <property type="evidence" value="ECO:0007669"/>
    <property type="project" value="UniProtKB-SubCell"/>
</dbReference>
<gene>
    <name evidence="10" type="ORF">C2845_PM03G07820</name>
</gene>
<keyword evidence="4 8" id="KW-0808">Transferase</keyword>
<dbReference type="Pfam" id="PF00201">
    <property type="entry name" value="UDPGT"/>
    <property type="match status" value="1"/>
</dbReference>
<dbReference type="SUPFAM" id="SSF53756">
    <property type="entry name" value="UDP-Glycosyltransferase/glycogen phosphorylase"/>
    <property type="match status" value="1"/>
</dbReference>
<dbReference type="PROSITE" id="PS00375">
    <property type="entry name" value="UDPGT"/>
    <property type="match status" value="1"/>
</dbReference>
<dbReference type="CDD" id="cd03784">
    <property type="entry name" value="GT1_Gtf-like"/>
    <property type="match status" value="1"/>
</dbReference>
<evidence type="ECO:0000256" key="3">
    <source>
        <dbReference type="ARBA" id="ARBA00009995"/>
    </source>
</evidence>
<dbReference type="InterPro" id="IPR006311">
    <property type="entry name" value="TAT_signal"/>
</dbReference>
<evidence type="ECO:0000256" key="4">
    <source>
        <dbReference type="ARBA" id="ARBA00022679"/>
    </source>
</evidence>
<dbReference type="EC" id="2.4.1.-" evidence="9"/>
<comment type="subcellular location">
    <subcellularLocation>
        <location evidence="1">Nucleus</location>
    </subcellularLocation>
</comment>
<dbReference type="AlphaFoldDB" id="A0A3L6TDH0"/>
<dbReference type="EMBL" id="PQIB02000002">
    <property type="protein sequence ID" value="RLN36365.1"/>
    <property type="molecule type" value="Genomic_DNA"/>
</dbReference>
<evidence type="ECO:0000256" key="2">
    <source>
        <dbReference type="ARBA" id="ARBA00004935"/>
    </source>
</evidence>
<evidence type="ECO:0000256" key="6">
    <source>
        <dbReference type="ARBA" id="ARBA00052232"/>
    </source>
</evidence>
<dbReference type="InterPro" id="IPR035595">
    <property type="entry name" value="UDP_glycos_trans_CS"/>
</dbReference>
<dbReference type="GO" id="GO:0035251">
    <property type="term" value="F:UDP-glucosyltransferase activity"/>
    <property type="evidence" value="ECO:0007669"/>
    <property type="project" value="InterPro"/>
</dbReference>
<dbReference type="STRING" id="4540.A0A3L6TDH0"/>
<evidence type="ECO:0000256" key="1">
    <source>
        <dbReference type="ARBA" id="ARBA00004123"/>
    </source>
</evidence>
<name>A0A3L6TDH0_PANMI</name>
<sequence length="476" mass="51093">MDDMPSPTVVLLPMWAPGHFSSMLQAGRRLLLRGTGAAAFTLTALVIPSPARASEAASSEARSCEMASFDGIDFRRLPAVEHRADRPVNPSEYIRLYAPRVREAIAGLAAPVAAVVIDFFGTALLDVAHDLAVPAYVYFASTGATLALMLRLPATREEVAARLRERQGVVDVPGMPPVPVASMPSPELNDYAWFAYHGRRFMEARGIVVNTAAELEPGVLAAIADGRCTPGDRAPPVYPIGPVLSLKPRVDDDHPPHECVRWLDGRPPASVVFLCFGSRGWMSAAQAREVAAGLERSGQSFLWVLRGPPAGSSLYPTDADLGDLLPDGFLERTKGRGLVWPSWAPQTEVLAHAAVGGFVTHCGWNSILESLWHGVPMAPWPLYAEQPLNAFELVACMGVAVELRAVCAGMDGSFVEAAELERAVRSLMGGSEEGRKAREKAVEMKAACRNAVEEGGASHAATQRLVQDMLESYAPK</sequence>
<dbReference type="PROSITE" id="PS51318">
    <property type="entry name" value="TAT"/>
    <property type="match status" value="1"/>
</dbReference>
<evidence type="ECO:0000256" key="8">
    <source>
        <dbReference type="RuleBase" id="RU003718"/>
    </source>
</evidence>
<dbReference type="Gene3D" id="3.40.50.2000">
    <property type="entry name" value="Glycogen Phosphorylase B"/>
    <property type="match status" value="2"/>
</dbReference>
<comment type="pathway">
    <text evidence="2">Pigment biosynthesis; anthocyanin biosynthesis.</text>
</comment>
<reference evidence="11" key="1">
    <citation type="journal article" date="2019" name="Nat. Commun.">
        <title>The genome of broomcorn millet.</title>
        <authorList>
            <person name="Zou C."/>
            <person name="Miki D."/>
            <person name="Li D."/>
            <person name="Tang Q."/>
            <person name="Xiao L."/>
            <person name="Rajput S."/>
            <person name="Deng P."/>
            <person name="Jia W."/>
            <person name="Huang R."/>
            <person name="Zhang M."/>
            <person name="Sun Y."/>
            <person name="Hu J."/>
            <person name="Fu X."/>
            <person name="Schnable P.S."/>
            <person name="Li F."/>
            <person name="Zhang H."/>
            <person name="Feng B."/>
            <person name="Zhu X."/>
            <person name="Liu R."/>
            <person name="Schnable J.C."/>
            <person name="Zhu J.-K."/>
            <person name="Zhang H."/>
        </authorList>
    </citation>
    <scope>NUCLEOTIDE SEQUENCE [LARGE SCALE GENOMIC DNA]</scope>
</reference>
<keyword evidence="11" id="KW-1185">Reference proteome</keyword>
<dbReference type="InterPro" id="IPR050481">
    <property type="entry name" value="UDP-glycosyltransf_plant"/>
</dbReference>
<comment type="similarity">
    <text evidence="3 8">Belongs to the UDP-glycosyltransferase family.</text>
</comment>
<evidence type="ECO:0000313" key="11">
    <source>
        <dbReference type="Proteomes" id="UP000275267"/>
    </source>
</evidence>
<accession>A0A3L6TDH0</accession>
<keyword evidence="8" id="KW-0328">Glycosyltransferase</keyword>
<organism evidence="10 11">
    <name type="scientific">Panicum miliaceum</name>
    <name type="common">Proso millet</name>
    <name type="synonym">Broomcorn millet</name>
    <dbReference type="NCBI Taxonomy" id="4540"/>
    <lineage>
        <taxon>Eukaryota</taxon>
        <taxon>Viridiplantae</taxon>
        <taxon>Streptophyta</taxon>
        <taxon>Embryophyta</taxon>
        <taxon>Tracheophyta</taxon>
        <taxon>Spermatophyta</taxon>
        <taxon>Magnoliopsida</taxon>
        <taxon>Liliopsida</taxon>
        <taxon>Poales</taxon>
        <taxon>Poaceae</taxon>
        <taxon>PACMAD clade</taxon>
        <taxon>Panicoideae</taxon>
        <taxon>Panicodae</taxon>
        <taxon>Paniceae</taxon>
        <taxon>Panicinae</taxon>
        <taxon>Panicum</taxon>
        <taxon>Panicum sect. Panicum</taxon>
    </lineage>
</organism>
<evidence type="ECO:0000313" key="10">
    <source>
        <dbReference type="EMBL" id="RLN36365.1"/>
    </source>
</evidence>
<dbReference type="FunFam" id="3.40.50.2000:FF:000086">
    <property type="entry name" value="Glycosyltransferase"/>
    <property type="match status" value="1"/>
</dbReference>
<evidence type="ECO:0000256" key="7">
    <source>
        <dbReference type="ARBA" id="ARBA00058579"/>
    </source>
</evidence>
<dbReference type="PANTHER" id="PTHR48048:SF18">
    <property type="entry name" value="GLYCOSYLTRANSFERASE"/>
    <property type="match status" value="1"/>
</dbReference>
<dbReference type="OrthoDB" id="5835829at2759"/>
<dbReference type="InterPro" id="IPR002213">
    <property type="entry name" value="UDP_glucos_trans"/>
</dbReference>
<comment type="catalytic activity">
    <reaction evidence="6">
        <text>malvidin + UDP-alpha-D-galactose = malvidin 3-O-beta-D-galactoside + UDP + H(+)</text>
        <dbReference type="Rhea" id="RHEA:74131"/>
        <dbReference type="ChEBI" id="CHEBI:15378"/>
        <dbReference type="ChEBI" id="CHEBI:58223"/>
        <dbReference type="ChEBI" id="CHEBI:66914"/>
        <dbReference type="ChEBI" id="CHEBI:144781"/>
        <dbReference type="ChEBI" id="CHEBI:193100"/>
    </reaction>
    <physiologicalReaction direction="left-to-right" evidence="6">
        <dbReference type="Rhea" id="RHEA:74132"/>
    </physiologicalReaction>
</comment>
<dbReference type="PANTHER" id="PTHR48048">
    <property type="entry name" value="GLYCOSYLTRANSFERASE"/>
    <property type="match status" value="1"/>
</dbReference>
<comment type="caution">
    <text evidence="10">The sequence shown here is derived from an EMBL/GenBank/DDBJ whole genome shotgun (WGS) entry which is preliminary data.</text>
</comment>
<keyword evidence="5" id="KW-0539">Nucleus</keyword>
<dbReference type="Proteomes" id="UP000275267">
    <property type="component" value="Unassembled WGS sequence"/>
</dbReference>
<protein>
    <recommendedName>
        <fullName evidence="9">Glycosyltransferase</fullName>
        <ecNumber evidence="9">2.4.1.-</ecNumber>
    </recommendedName>
</protein>
<comment type="function">
    <text evidence="7">UDP-glycosyltransferase which uses UDP-galactose and malvidin as substrates to catalyze the biosynthesis of malvidin 3-O-galactoside, an anthocyanin conferring purple pigmentation.</text>
</comment>
<evidence type="ECO:0000256" key="9">
    <source>
        <dbReference type="RuleBase" id="RU362057"/>
    </source>
</evidence>
<evidence type="ECO:0000256" key="5">
    <source>
        <dbReference type="ARBA" id="ARBA00023242"/>
    </source>
</evidence>
<dbReference type="FunFam" id="3.40.50.2000:FF:000089">
    <property type="entry name" value="Glycosyltransferase"/>
    <property type="match status" value="1"/>
</dbReference>